<organism evidence="2 3">
    <name type="scientific">Cetraspora pellucida</name>
    <dbReference type="NCBI Taxonomy" id="1433469"/>
    <lineage>
        <taxon>Eukaryota</taxon>
        <taxon>Fungi</taxon>
        <taxon>Fungi incertae sedis</taxon>
        <taxon>Mucoromycota</taxon>
        <taxon>Glomeromycotina</taxon>
        <taxon>Glomeromycetes</taxon>
        <taxon>Diversisporales</taxon>
        <taxon>Gigasporaceae</taxon>
        <taxon>Cetraspora</taxon>
    </lineage>
</organism>
<dbReference type="Proteomes" id="UP000789759">
    <property type="component" value="Unassembled WGS sequence"/>
</dbReference>
<feature type="transmembrane region" description="Helical" evidence="1">
    <location>
        <begin position="117"/>
        <end position="142"/>
    </location>
</feature>
<reference evidence="2" key="1">
    <citation type="submission" date="2021-06" db="EMBL/GenBank/DDBJ databases">
        <authorList>
            <person name="Kallberg Y."/>
            <person name="Tangrot J."/>
            <person name="Rosling A."/>
        </authorList>
    </citation>
    <scope>NUCLEOTIDE SEQUENCE</scope>
    <source>
        <strain evidence="2">FL966</strain>
    </source>
</reference>
<dbReference type="AlphaFoldDB" id="A0A9N8YY59"/>
<protein>
    <submittedName>
        <fullName evidence="2">15546_t:CDS:1</fullName>
    </submittedName>
</protein>
<proteinExistence type="predicted"/>
<evidence type="ECO:0000313" key="3">
    <source>
        <dbReference type="Proteomes" id="UP000789759"/>
    </source>
</evidence>
<dbReference type="EMBL" id="CAJVQA010000229">
    <property type="protein sequence ID" value="CAG8463449.1"/>
    <property type="molecule type" value="Genomic_DNA"/>
</dbReference>
<feature type="transmembrane region" description="Helical" evidence="1">
    <location>
        <begin position="28"/>
        <end position="53"/>
    </location>
</feature>
<feature type="transmembrane region" description="Helical" evidence="1">
    <location>
        <begin position="65"/>
        <end position="87"/>
    </location>
</feature>
<gene>
    <name evidence="2" type="ORF">CPELLU_LOCUS732</name>
</gene>
<keyword evidence="1" id="KW-0472">Membrane</keyword>
<keyword evidence="3" id="KW-1185">Reference proteome</keyword>
<evidence type="ECO:0000313" key="2">
    <source>
        <dbReference type="EMBL" id="CAG8463449.1"/>
    </source>
</evidence>
<name>A0A9N8YY59_9GLOM</name>
<evidence type="ECO:0000256" key="1">
    <source>
        <dbReference type="SAM" id="Phobius"/>
    </source>
</evidence>
<keyword evidence="1" id="KW-1133">Transmembrane helix</keyword>
<dbReference type="OrthoDB" id="2443058at2759"/>
<keyword evidence="1" id="KW-0812">Transmembrane</keyword>
<accession>A0A9N8YY59</accession>
<sequence>MLYHYKIISEALFYNNTIGLYRKNKRGIYSIGIVLDTLLCIVAAFGLFVIFVAKHASLLRLYVRFVYALLVLRSLGLLYIVIIIASFRNDYMNFCKTNYYNNNADESKLIRGCNISYISLLLGFIFLCVFVIITTIYFAMVINAYVERRQAKEEGVYVSSTVLEIAGSKPES</sequence>
<comment type="caution">
    <text evidence="2">The sequence shown here is derived from an EMBL/GenBank/DDBJ whole genome shotgun (WGS) entry which is preliminary data.</text>
</comment>